<accession>A0ABR4PFY7</accession>
<dbReference type="PANTHER" id="PTHR36091">
    <property type="entry name" value="ALTERED INHERITANCE OF MITOCHONDRIA PROTEIN 9, MITOCHONDRIAL"/>
    <property type="match status" value="1"/>
</dbReference>
<dbReference type="Proteomes" id="UP001629113">
    <property type="component" value="Unassembled WGS sequence"/>
</dbReference>
<dbReference type="PANTHER" id="PTHR36091:SF1">
    <property type="entry name" value="ALTERED INHERITANCE OF MITOCHONDRIA PROTEIN 9, MITOCHONDRIAL"/>
    <property type="match status" value="1"/>
</dbReference>
<dbReference type="EMBL" id="JBFCZG010000005">
    <property type="protein sequence ID" value="KAL3422198.1"/>
    <property type="molecule type" value="Genomic_DNA"/>
</dbReference>
<reference evidence="1 2" key="1">
    <citation type="submission" date="2024-06" db="EMBL/GenBank/DDBJ databases">
        <title>Complete genome of Phlyctema vagabunda strain 19-DSS-EL-015.</title>
        <authorList>
            <person name="Fiorenzani C."/>
        </authorList>
    </citation>
    <scope>NUCLEOTIDE SEQUENCE [LARGE SCALE GENOMIC DNA]</scope>
    <source>
        <strain evidence="1 2">19-DSS-EL-015</strain>
    </source>
</reference>
<evidence type="ECO:0000313" key="2">
    <source>
        <dbReference type="Proteomes" id="UP001629113"/>
    </source>
</evidence>
<gene>
    <name evidence="1" type="ORF">PVAG01_06354</name>
</gene>
<protein>
    <submittedName>
        <fullName evidence="1">Uncharacterized protein</fullName>
    </submittedName>
</protein>
<keyword evidence="2" id="KW-1185">Reference proteome</keyword>
<dbReference type="InterPro" id="IPR051035">
    <property type="entry name" value="Mito_inheritance_9"/>
</dbReference>
<evidence type="ECO:0000313" key="1">
    <source>
        <dbReference type="EMBL" id="KAL3422198.1"/>
    </source>
</evidence>
<organism evidence="1 2">
    <name type="scientific">Phlyctema vagabunda</name>
    <dbReference type="NCBI Taxonomy" id="108571"/>
    <lineage>
        <taxon>Eukaryota</taxon>
        <taxon>Fungi</taxon>
        <taxon>Dikarya</taxon>
        <taxon>Ascomycota</taxon>
        <taxon>Pezizomycotina</taxon>
        <taxon>Leotiomycetes</taxon>
        <taxon>Helotiales</taxon>
        <taxon>Dermateaceae</taxon>
        <taxon>Phlyctema</taxon>
    </lineage>
</organism>
<name>A0ABR4PFY7_9HELO</name>
<sequence>MEHVSGVQLHERWHTMDSHQRMLCVKSLGMMSKDMANLSFPAYGSIYFADFSAIRDTKIDIGDNFCIGPDCGTIYSNSAVGEAETYGQWNVNKGPFFRNIAMGSWMQDAAGYRIFKLTLHTVELPMTTKDYWQQSDRSKSSSPKNGKNLLSPKELEEHQKQYKDFETAQKLKLWLVESLNTNSDGWVPNEAWGLAKEANKAAFEKWLESAATSGELDEKEARALWPFHEM</sequence>
<comment type="caution">
    <text evidence="1">The sequence shown here is derived from an EMBL/GenBank/DDBJ whole genome shotgun (WGS) entry which is preliminary data.</text>
</comment>
<proteinExistence type="predicted"/>